<dbReference type="OrthoDB" id="9796486at2"/>
<dbReference type="Gene3D" id="2.30.110.10">
    <property type="entry name" value="Electron Transport, Fmn-binding Protein, Chain A"/>
    <property type="match status" value="1"/>
</dbReference>
<evidence type="ECO:0000256" key="1">
    <source>
        <dbReference type="SAM" id="MobiDB-lite"/>
    </source>
</evidence>
<reference evidence="3" key="1">
    <citation type="submission" date="2017-04" db="EMBL/GenBank/DDBJ databases">
        <authorList>
            <person name="Varghese N."/>
            <person name="Submissions S."/>
        </authorList>
    </citation>
    <scope>NUCLEOTIDE SEQUENCE [LARGE SCALE GENOMIC DNA]</scope>
    <source>
        <strain evidence="3">Ballard 720</strain>
    </source>
</reference>
<dbReference type="GeneID" id="95548414"/>
<accession>A0A1X7DL87</accession>
<dbReference type="RefSeq" id="WP_085226180.1">
    <property type="nucleotide sequence ID" value="NZ_BSQD01000003.1"/>
</dbReference>
<dbReference type="EMBL" id="FXAH01000003">
    <property type="protein sequence ID" value="SMF17708.1"/>
    <property type="molecule type" value="Genomic_DNA"/>
</dbReference>
<keyword evidence="3" id="KW-1185">Reference proteome</keyword>
<dbReference type="InterPro" id="IPR012349">
    <property type="entry name" value="Split_barrel_FMN-bd"/>
</dbReference>
<evidence type="ECO:0000313" key="3">
    <source>
        <dbReference type="Proteomes" id="UP000192911"/>
    </source>
</evidence>
<dbReference type="PANTHER" id="PTHR42815:SF2">
    <property type="entry name" value="FAD-BINDING, PUTATIVE (AFU_ORTHOLOGUE AFUA_6G07600)-RELATED"/>
    <property type="match status" value="1"/>
</dbReference>
<feature type="region of interest" description="Disordered" evidence="1">
    <location>
        <begin position="1"/>
        <end position="20"/>
    </location>
</feature>
<sequence length="335" mass="35721">MSAIAPASHGWPGPHSPFHEGERAAQMRAGFLEAADAAGRRGIRDHMPEQHRAFYARLPFMVVGGLDRAGQPWATMRIGQPGFVSSPDARTLMIEGATLPGDPLDGTWQHGASFGGLGIELPTRRRNRVNGVVTDIGEAGMTVSVTQTFGNCARYIQSRAPEWMKRPSSEAAPAHSSAPALSNEDRVLLDGADTLFVASAHGVPGGGAAGGVDVSHRGGLPGFVHVYDAFTFAIPDYSGNRFLNTIGNLVASPGAGLLFMDFERADLLYVAADAEILWDGPALSEFEGAERVIRFHVRQTRRSRAVLPFRWTLPQFAPQFAPKSGAGKGAPQQSG</sequence>
<organism evidence="2 3">
    <name type="scientific">Trinickia caryophylli</name>
    <name type="common">Paraburkholderia caryophylli</name>
    <dbReference type="NCBI Taxonomy" id="28094"/>
    <lineage>
        <taxon>Bacteria</taxon>
        <taxon>Pseudomonadati</taxon>
        <taxon>Pseudomonadota</taxon>
        <taxon>Betaproteobacteria</taxon>
        <taxon>Burkholderiales</taxon>
        <taxon>Burkholderiaceae</taxon>
        <taxon>Trinickia</taxon>
    </lineage>
</organism>
<proteinExistence type="predicted"/>
<evidence type="ECO:0000313" key="2">
    <source>
        <dbReference type="EMBL" id="SMF17708.1"/>
    </source>
</evidence>
<dbReference type="Proteomes" id="UP000192911">
    <property type="component" value="Unassembled WGS sequence"/>
</dbReference>
<protein>
    <submittedName>
        <fullName evidence="2">Predicted flavin-nucleotide-binding protein, pyridoxine 5'-phosphate oxidase superfamily</fullName>
    </submittedName>
</protein>
<dbReference type="AlphaFoldDB" id="A0A1X7DL87"/>
<name>A0A1X7DL87_TRICW</name>
<dbReference type="STRING" id="28094.SAMN06295900_103376"/>
<gene>
    <name evidence="2" type="ORF">SAMN06295900_103376</name>
</gene>
<dbReference type="PANTHER" id="PTHR42815">
    <property type="entry name" value="FAD-BINDING, PUTATIVE (AFU_ORTHOLOGUE AFUA_6G07600)-RELATED"/>
    <property type="match status" value="1"/>
</dbReference>